<proteinExistence type="predicted"/>
<dbReference type="EMBL" id="JAACXV010014634">
    <property type="protein sequence ID" value="KAF7265265.1"/>
    <property type="molecule type" value="Genomic_DNA"/>
</dbReference>
<gene>
    <name evidence="2" type="ORF">GWI33_021259</name>
</gene>
<dbReference type="Proteomes" id="UP000625711">
    <property type="component" value="Unassembled WGS sequence"/>
</dbReference>
<evidence type="ECO:0000313" key="2">
    <source>
        <dbReference type="EMBL" id="KAF7265265.1"/>
    </source>
</evidence>
<keyword evidence="3" id="KW-1185">Reference proteome</keyword>
<organism evidence="2 3">
    <name type="scientific">Rhynchophorus ferrugineus</name>
    <name type="common">Red palm weevil</name>
    <name type="synonym">Curculio ferrugineus</name>
    <dbReference type="NCBI Taxonomy" id="354439"/>
    <lineage>
        <taxon>Eukaryota</taxon>
        <taxon>Metazoa</taxon>
        <taxon>Ecdysozoa</taxon>
        <taxon>Arthropoda</taxon>
        <taxon>Hexapoda</taxon>
        <taxon>Insecta</taxon>
        <taxon>Pterygota</taxon>
        <taxon>Neoptera</taxon>
        <taxon>Endopterygota</taxon>
        <taxon>Coleoptera</taxon>
        <taxon>Polyphaga</taxon>
        <taxon>Cucujiformia</taxon>
        <taxon>Curculionidae</taxon>
        <taxon>Dryophthorinae</taxon>
        <taxon>Rhynchophorus</taxon>
    </lineage>
</organism>
<protein>
    <submittedName>
        <fullName evidence="2">Uncharacterized protein</fullName>
    </submittedName>
</protein>
<feature type="region of interest" description="Disordered" evidence="1">
    <location>
        <begin position="60"/>
        <end position="80"/>
    </location>
</feature>
<feature type="region of interest" description="Disordered" evidence="1">
    <location>
        <begin position="1"/>
        <end position="23"/>
    </location>
</feature>
<reference evidence="2" key="1">
    <citation type="submission" date="2020-08" db="EMBL/GenBank/DDBJ databases">
        <title>Genome sequencing and assembly of the red palm weevil Rhynchophorus ferrugineus.</title>
        <authorList>
            <person name="Dias G.B."/>
            <person name="Bergman C.M."/>
            <person name="Manee M."/>
        </authorList>
    </citation>
    <scope>NUCLEOTIDE SEQUENCE</scope>
    <source>
        <strain evidence="2">AA-2017</strain>
        <tissue evidence="2">Whole larva</tissue>
    </source>
</reference>
<dbReference type="AlphaFoldDB" id="A0A834HMY7"/>
<sequence length="80" mass="8489">MVRSLMETDQTSTTAQRPCGKNLNGTHVPANKFQRLFVVPGFVLHMQGVAGEQLSFGANGSGTEAKRLSVKKGQVGIADS</sequence>
<evidence type="ECO:0000313" key="3">
    <source>
        <dbReference type="Proteomes" id="UP000625711"/>
    </source>
</evidence>
<comment type="caution">
    <text evidence="2">The sequence shown here is derived from an EMBL/GenBank/DDBJ whole genome shotgun (WGS) entry which is preliminary data.</text>
</comment>
<evidence type="ECO:0000256" key="1">
    <source>
        <dbReference type="SAM" id="MobiDB-lite"/>
    </source>
</evidence>
<feature type="compositionally biased region" description="Polar residues" evidence="1">
    <location>
        <begin position="7"/>
        <end position="16"/>
    </location>
</feature>
<name>A0A834HMY7_RHYFE</name>
<accession>A0A834HMY7</accession>